<feature type="chain" id="PRO_5020363428" description="Lipoprotein" evidence="1">
    <location>
        <begin position="22"/>
        <end position="333"/>
    </location>
</feature>
<keyword evidence="3" id="KW-1185">Reference proteome</keyword>
<dbReference type="AlphaFoldDB" id="A0A4P8YG06"/>
<protein>
    <recommendedName>
        <fullName evidence="4">Lipoprotein</fullName>
    </recommendedName>
</protein>
<accession>A0A4P8YG06</accession>
<name>A0A4P8YG06_9ENTR</name>
<evidence type="ECO:0000313" key="3">
    <source>
        <dbReference type="Proteomes" id="UP000302163"/>
    </source>
</evidence>
<evidence type="ECO:0000313" key="2">
    <source>
        <dbReference type="EMBL" id="QCT19539.1"/>
    </source>
</evidence>
<sequence>MKKRTLLSLLYTAAFCSLAHAETAPTAVHTDQNSAAVSSGSFLPLLGDEARARGYDLPEPFGININYMNIRQNIDVDSIHFSGLGIGNINLPSNLFDINVAKTRQRSTTRTIKLDAWILPFMNIYGIIGKTRGSSLSKVSVDSDSASQSGLINKMIAGVIHGMNKSGDLRNLDFKLNFKGDTFGVGTVFAGGYDNWFGLLDMNYTQTRFDILDGSIDAFTLSPRIGYRFTLPPVQTLHLGESHLNLWVGSMYQNVQQEFKGKLSDLHMPGNLQSLMQMANQKGSGRFDVKQHLESPWNVLVGASYELTRNFNITTEVGFAERNSFFMSGEFRF</sequence>
<proteinExistence type="predicted"/>
<evidence type="ECO:0000256" key="1">
    <source>
        <dbReference type="SAM" id="SignalP"/>
    </source>
</evidence>
<gene>
    <name evidence="2" type="ORF">FEM41_07675</name>
</gene>
<dbReference type="OrthoDB" id="7593840at2"/>
<dbReference type="RefSeq" id="WP_138095422.1">
    <property type="nucleotide sequence ID" value="NZ_CP040428.1"/>
</dbReference>
<dbReference type="Proteomes" id="UP000302163">
    <property type="component" value="Chromosome"/>
</dbReference>
<dbReference type="EMBL" id="CP040428">
    <property type="protein sequence ID" value="QCT19539.1"/>
    <property type="molecule type" value="Genomic_DNA"/>
</dbReference>
<reference evidence="2 3" key="1">
    <citation type="submission" date="2019-05" db="EMBL/GenBank/DDBJ databases">
        <title>Complete genome sequence of Izhakiella calystegiae KSNA2, an endophyte isolated from beach morning glory (Calystegia soldanella).</title>
        <authorList>
            <person name="Jiang L."/>
            <person name="Jeong J.C."/>
            <person name="Kim C.Y."/>
            <person name="Kim D.H."/>
            <person name="Kim S.W."/>
            <person name="Lee j."/>
        </authorList>
    </citation>
    <scope>NUCLEOTIDE SEQUENCE [LARGE SCALE GENOMIC DNA]</scope>
    <source>
        <strain evidence="2 3">KSNA2</strain>
    </source>
</reference>
<feature type="signal peptide" evidence="1">
    <location>
        <begin position="1"/>
        <end position="21"/>
    </location>
</feature>
<keyword evidence="1" id="KW-0732">Signal</keyword>
<evidence type="ECO:0008006" key="4">
    <source>
        <dbReference type="Google" id="ProtNLM"/>
    </source>
</evidence>
<dbReference type="KEGG" id="izh:FEM41_07675"/>
<organism evidence="2 3">
    <name type="scientific">Jejubacter calystegiae</name>
    <dbReference type="NCBI Taxonomy" id="2579935"/>
    <lineage>
        <taxon>Bacteria</taxon>
        <taxon>Pseudomonadati</taxon>
        <taxon>Pseudomonadota</taxon>
        <taxon>Gammaproteobacteria</taxon>
        <taxon>Enterobacterales</taxon>
        <taxon>Enterobacteriaceae</taxon>
        <taxon>Jejubacter</taxon>
    </lineage>
</organism>